<accession>A0ABT9HLW4</accession>
<evidence type="ECO:0000313" key="2">
    <source>
        <dbReference type="EMBL" id="MDP4574136.1"/>
    </source>
</evidence>
<gene>
    <name evidence="2" type="ORF">Q9K02_03145</name>
</gene>
<dbReference type="Proteomes" id="UP001240639">
    <property type="component" value="Unassembled WGS sequence"/>
</dbReference>
<name>A0ABT9HLW4_9SPHN</name>
<sequence length="163" mass="18234">MAEREARRSFRLKVELLEKATTSGVIPPEYPIIAKVKDLQNWDTPPLTSWKSFSVAAPGGPNADLRARFDRILPSFVKLQTGKSMRGPRPPKDRSVETWLIQSERDALCRQNAEILMRLRESEAALRAKEAMVESSKAKIAELTERLSVLIPLSAAKRSPPNG</sequence>
<protein>
    <submittedName>
        <fullName evidence="2">Uncharacterized protein</fullName>
    </submittedName>
</protein>
<feature type="coiled-coil region" evidence="1">
    <location>
        <begin position="119"/>
        <end position="146"/>
    </location>
</feature>
<comment type="caution">
    <text evidence="2">The sequence shown here is derived from an EMBL/GenBank/DDBJ whole genome shotgun (WGS) entry which is preliminary data.</text>
</comment>
<keyword evidence="1" id="KW-0175">Coiled coil</keyword>
<organism evidence="2 3">
    <name type="scientific">Qipengyuania profundimaris</name>
    <dbReference type="NCBI Taxonomy" id="3067652"/>
    <lineage>
        <taxon>Bacteria</taxon>
        <taxon>Pseudomonadati</taxon>
        <taxon>Pseudomonadota</taxon>
        <taxon>Alphaproteobacteria</taxon>
        <taxon>Sphingomonadales</taxon>
        <taxon>Erythrobacteraceae</taxon>
        <taxon>Qipengyuania</taxon>
    </lineage>
</organism>
<reference evidence="2 3" key="1">
    <citation type="submission" date="2023-08" db="EMBL/GenBank/DDBJ databases">
        <title>genomic of G39.</title>
        <authorList>
            <person name="Wang Y."/>
        </authorList>
    </citation>
    <scope>NUCLEOTIDE SEQUENCE [LARGE SCALE GENOMIC DNA]</scope>
    <source>
        <strain evidence="2 3">G39</strain>
    </source>
</reference>
<dbReference type="RefSeq" id="WP_305931583.1">
    <property type="nucleotide sequence ID" value="NZ_JAVAIM010000001.1"/>
</dbReference>
<dbReference type="EMBL" id="JAVAIM010000001">
    <property type="protein sequence ID" value="MDP4574136.1"/>
    <property type="molecule type" value="Genomic_DNA"/>
</dbReference>
<evidence type="ECO:0000256" key="1">
    <source>
        <dbReference type="SAM" id="Coils"/>
    </source>
</evidence>
<evidence type="ECO:0000313" key="3">
    <source>
        <dbReference type="Proteomes" id="UP001240639"/>
    </source>
</evidence>
<proteinExistence type="predicted"/>
<keyword evidence="3" id="KW-1185">Reference proteome</keyword>